<evidence type="ECO:0000313" key="3">
    <source>
        <dbReference type="Proteomes" id="UP000179069"/>
    </source>
</evidence>
<accession>A0A1G1VMR9</accession>
<dbReference type="Proteomes" id="UP000179069">
    <property type="component" value="Unassembled WGS sequence"/>
</dbReference>
<keyword evidence="1" id="KW-0812">Transmembrane</keyword>
<reference evidence="2 3" key="1">
    <citation type="journal article" date="2016" name="Nat. Commun.">
        <title>Thousands of microbial genomes shed light on interconnected biogeochemical processes in an aquifer system.</title>
        <authorList>
            <person name="Anantharaman K."/>
            <person name="Brown C.T."/>
            <person name="Hug L.A."/>
            <person name="Sharon I."/>
            <person name="Castelle C.J."/>
            <person name="Probst A.J."/>
            <person name="Thomas B.C."/>
            <person name="Singh A."/>
            <person name="Wilkins M.J."/>
            <person name="Karaoz U."/>
            <person name="Brodie E.L."/>
            <person name="Williams K.H."/>
            <person name="Hubbard S.S."/>
            <person name="Banfield J.F."/>
        </authorList>
    </citation>
    <scope>NUCLEOTIDE SEQUENCE [LARGE SCALE GENOMIC DNA]</scope>
</reference>
<name>A0A1G1VMR9_9BACT</name>
<gene>
    <name evidence="2" type="ORF">A2785_01865</name>
</gene>
<evidence type="ECO:0000256" key="1">
    <source>
        <dbReference type="SAM" id="Phobius"/>
    </source>
</evidence>
<feature type="transmembrane region" description="Helical" evidence="1">
    <location>
        <begin position="12"/>
        <end position="32"/>
    </location>
</feature>
<feature type="transmembrane region" description="Helical" evidence="1">
    <location>
        <begin position="44"/>
        <end position="68"/>
    </location>
</feature>
<keyword evidence="1" id="KW-1133">Transmembrane helix</keyword>
<dbReference type="EMBL" id="MHCI01000012">
    <property type="protein sequence ID" value="OGY16685.1"/>
    <property type="molecule type" value="Genomic_DNA"/>
</dbReference>
<dbReference type="AlphaFoldDB" id="A0A1G1VMR9"/>
<keyword evidence="1" id="KW-0472">Membrane</keyword>
<evidence type="ECO:0000313" key="2">
    <source>
        <dbReference type="EMBL" id="OGY16685.1"/>
    </source>
</evidence>
<protein>
    <submittedName>
        <fullName evidence="2">Uncharacterized protein</fullName>
    </submittedName>
</protein>
<comment type="caution">
    <text evidence="2">The sequence shown here is derived from an EMBL/GenBank/DDBJ whole genome shotgun (WGS) entry which is preliminary data.</text>
</comment>
<sequence>MQKLLSVAGPLLAIIGLPLLFWPTLIMIFALVKQANAQMVLKPKHIIIFIGVQILWLILILGLSYTMILKPLNLHF</sequence>
<organism evidence="2 3">
    <name type="scientific">Candidatus Chisholmbacteria bacterium RIFCSPHIGHO2_01_FULL_49_18</name>
    <dbReference type="NCBI Taxonomy" id="1797590"/>
    <lineage>
        <taxon>Bacteria</taxon>
        <taxon>Candidatus Chisholmiibacteriota</taxon>
    </lineage>
</organism>
<proteinExistence type="predicted"/>